<keyword evidence="5 6" id="KW-0472">Membrane</keyword>
<evidence type="ECO:0000256" key="2">
    <source>
        <dbReference type="ARBA" id="ARBA00006670"/>
    </source>
</evidence>
<evidence type="ECO:0000256" key="6">
    <source>
        <dbReference type="SAM" id="Phobius"/>
    </source>
</evidence>
<feature type="transmembrane region" description="Helical" evidence="6">
    <location>
        <begin position="197"/>
        <end position="224"/>
    </location>
</feature>
<keyword evidence="8" id="KW-1185">Reference proteome</keyword>
<feature type="transmembrane region" description="Helical" evidence="6">
    <location>
        <begin position="306"/>
        <end position="327"/>
    </location>
</feature>
<dbReference type="GO" id="GO:0015086">
    <property type="term" value="F:cadmium ion transmembrane transporter activity"/>
    <property type="evidence" value="ECO:0007669"/>
    <property type="project" value="TreeGrafter"/>
</dbReference>
<dbReference type="AlphaFoldDB" id="A0A914A3D0"/>
<dbReference type="Pfam" id="PF01566">
    <property type="entry name" value="Nramp"/>
    <property type="match status" value="1"/>
</dbReference>
<dbReference type="PANTHER" id="PTHR11706">
    <property type="entry name" value="SOLUTE CARRIER PROTEIN FAMILY 11 MEMBER"/>
    <property type="match status" value="1"/>
</dbReference>
<proteinExistence type="inferred from homology"/>
<keyword evidence="4 6" id="KW-1133">Transmembrane helix</keyword>
<sequence>MEMYTRGAEKVAWQHRSRARRGAGILDVQRVLRSGGPRVEVAGVGPASVMGSPEEAKPLLSDESQATCYFHSSDASSANGDGVHPCTMDIALQGNDEDTSNPGTIDIPETEGTKFSFRKLWAFTGPGFLMSIAYLDPGNIESDLQSGAIAEYKLLWVLWWSTVLGLVLQLLAARLGNATGRHMAEICYQEYPTFPRVLLWIMMEIAIIGSDIQEVIGSAIAINLLSNNLIPIWAGCLITGVDTFTFLLLENAGLRKLEAFFGVLLMTMGISFLYMYITVKPDQVAILEGIAIPWCSNCSSAAIQQAVGIVGAVIMPHNIYLHSALVLSRKVLHKRKDKVREANKYYSIESAIALFMSFLINLFVVAVFASAFYGKPNPSLKAAGGWIQDRYGEVLKIIWGVGLLAAGQSSTMTGTYAGQFVMEGFLKIRWPKWRRVLLTRSIAIVPTIFVSVFAVGTLDVLDNLLNVLQSIQLPFALIPVLHFTSSTRIMGDFKNGRITKFVVWCLGISVMGINFYLVYQEIEDTPAWVYVVVSLVGAVYAFFVGYLAIGTKNVYRIKYRLLSWLKRTPEVSVGEWTSSRPIYAQTLAVEGCCEATVETYTPITQPSAPPLYMI</sequence>
<dbReference type="NCBIfam" id="NF037982">
    <property type="entry name" value="Nramp_1"/>
    <property type="match status" value="1"/>
</dbReference>
<dbReference type="Proteomes" id="UP000887568">
    <property type="component" value="Unplaced"/>
</dbReference>
<feature type="transmembrane region" description="Helical" evidence="6">
    <location>
        <begin position="120"/>
        <end position="137"/>
    </location>
</feature>
<evidence type="ECO:0000256" key="3">
    <source>
        <dbReference type="ARBA" id="ARBA00022692"/>
    </source>
</evidence>
<evidence type="ECO:0000313" key="7">
    <source>
        <dbReference type="EnsemblMetazoa" id="XP_038058099.1"/>
    </source>
</evidence>
<dbReference type="HAMAP" id="MF_00221">
    <property type="entry name" value="NRAMP"/>
    <property type="match status" value="1"/>
</dbReference>
<dbReference type="GO" id="GO:0010008">
    <property type="term" value="C:endosome membrane"/>
    <property type="evidence" value="ECO:0007669"/>
    <property type="project" value="TreeGrafter"/>
</dbReference>
<feature type="transmembrane region" description="Helical" evidence="6">
    <location>
        <begin position="437"/>
        <end position="458"/>
    </location>
</feature>
<dbReference type="OrthoDB" id="409173at2759"/>
<evidence type="ECO:0000256" key="5">
    <source>
        <dbReference type="ARBA" id="ARBA00023136"/>
    </source>
</evidence>
<accession>A0A914A3D0</accession>
<organism evidence="7 8">
    <name type="scientific">Patiria miniata</name>
    <name type="common">Bat star</name>
    <name type="synonym">Asterina miniata</name>
    <dbReference type="NCBI Taxonomy" id="46514"/>
    <lineage>
        <taxon>Eukaryota</taxon>
        <taxon>Metazoa</taxon>
        <taxon>Echinodermata</taxon>
        <taxon>Eleutherozoa</taxon>
        <taxon>Asterozoa</taxon>
        <taxon>Asteroidea</taxon>
        <taxon>Valvatacea</taxon>
        <taxon>Valvatida</taxon>
        <taxon>Asterinidae</taxon>
        <taxon>Patiria</taxon>
    </lineage>
</organism>
<evidence type="ECO:0000256" key="4">
    <source>
        <dbReference type="ARBA" id="ARBA00022989"/>
    </source>
</evidence>
<dbReference type="NCBIfam" id="TIGR01197">
    <property type="entry name" value="nramp"/>
    <property type="match status" value="1"/>
</dbReference>
<dbReference type="GO" id="GO:0005381">
    <property type="term" value="F:iron ion transmembrane transporter activity"/>
    <property type="evidence" value="ECO:0007669"/>
    <property type="project" value="TreeGrafter"/>
</dbReference>
<dbReference type="RefSeq" id="XP_038058099.1">
    <property type="nucleotide sequence ID" value="XM_038202171.1"/>
</dbReference>
<dbReference type="PANTHER" id="PTHR11706:SF81">
    <property type="entry name" value="METAL TRANSPORTER NRAMP1 HOMOLOG ISOFORM X1"/>
    <property type="match status" value="1"/>
</dbReference>
<feature type="transmembrane region" description="Helical" evidence="6">
    <location>
        <begin position="394"/>
        <end position="417"/>
    </location>
</feature>
<feature type="transmembrane region" description="Helical" evidence="6">
    <location>
        <begin position="464"/>
        <end position="481"/>
    </location>
</feature>
<dbReference type="EnsemblMetazoa" id="XM_038202171.1">
    <property type="protein sequence ID" value="XP_038058099.1"/>
    <property type="gene ID" value="LOC119729561"/>
</dbReference>
<dbReference type="PRINTS" id="PR00447">
    <property type="entry name" value="NATRESASSCMP"/>
</dbReference>
<feature type="transmembrane region" description="Helical" evidence="6">
    <location>
        <begin position="348"/>
        <end position="374"/>
    </location>
</feature>
<dbReference type="GO" id="GO:0005384">
    <property type="term" value="F:manganese ion transmembrane transporter activity"/>
    <property type="evidence" value="ECO:0007669"/>
    <property type="project" value="TreeGrafter"/>
</dbReference>
<feature type="transmembrane region" description="Helical" evidence="6">
    <location>
        <begin position="260"/>
        <end position="277"/>
    </location>
</feature>
<feature type="transmembrane region" description="Helical" evidence="6">
    <location>
        <begin position="525"/>
        <end position="549"/>
    </location>
</feature>
<dbReference type="OMA" id="FKKQWHR"/>
<dbReference type="InterPro" id="IPR001046">
    <property type="entry name" value="NRAMP_fam"/>
</dbReference>
<evidence type="ECO:0000313" key="8">
    <source>
        <dbReference type="Proteomes" id="UP000887568"/>
    </source>
</evidence>
<feature type="transmembrane region" description="Helical" evidence="6">
    <location>
        <begin position="230"/>
        <end position="248"/>
    </location>
</feature>
<feature type="transmembrane region" description="Helical" evidence="6">
    <location>
        <begin position="157"/>
        <end position="176"/>
    </location>
</feature>
<dbReference type="GO" id="GO:0005886">
    <property type="term" value="C:plasma membrane"/>
    <property type="evidence" value="ECO:0007669"/>
    <property type="project" value="TreeGrafter"/>
</dbReference>
<dbReference type="GeneID" id="119729561"/>
<name>A0A914A3D0_PATMI</name>
<feature type="transmembrane region" description="Helical" evidence="6">
    <location>
        <begin position="501"/>
        <end position="519"/>
    </location>
</feature>
<comment type="similarity">
    <text evidence="2">Belongs to the NRAMP family.</text>
</comment>
<evidence type="ECO:0000256" key="1">
    <source>
        <dbReference type="ARBA" id="ARBA00004141"/>
    </source>
</evidence>
<keyword evidence="3 6" id="KW-0812">Transmembrane</keyword>
<protein>
    <submittedName>
        <fullName evidence="7">Uncharacterized protein</fullName>
    </submittedName>
</protein>
<reference evidence="7" key="1">
    <citation type="submission" date="2022-11" db="UniProtKB">
        <authorList>
            <consortium name="EnsemblMetazoa"/>
        </authorList>
    </citation>
    <scope>IDENTIFICATION</scope>
</reference>
<comment type="subcellular location">
    <subcellularLocation>
        <location evidence="1">Membrane</location>
        <topology evidence="1">Multi-pass membrane protein</topology>
    </subcellularLocation>
</comment>